<dbReference type="InterPro" id="IPR011333">
    <property type="entry name" value="SKP1/BTB/POZ_sf"/>
</dbReference>
<keyword evidence="3" id="KW-1185">Reference proteome</keyword>
<feature type="non-terminal residue" evidence="2">
    <location>
        <position position="1"/>
    </location>
</feature>
<evidence type="ECO:0000259" key="1">
    <source>
        <dbReference type="PROSITE" id="PS50097"/>
    </source>
</evidence>
<gene>
    <name evidence="2" type="ORF">PMAYCL1PPCAC_24853</name>
</gene>
<evidence type="ECO:0000313" key="2">
    <source>
        <dbReference type="EMBL" id="GMR54658.1"/>
    </source>
</evidence>
<dbReference type="Pfam" id="PF00651">
    <property type="entry name" value="BTB"/>
    <property type="match status" value="1"/>
</dbReference>
<organism evidence="2 3">
    <name type="scientific">Pristionchus mayeri</name>
    <dbReference type="NCBI Taxonomy" id="1317129"/>
    <lineage>
        <taxon>Eukaryota</taxon>
        <taxon>Metazoa</taxon>
        <taxon>Ecdysozoa</taxon>
        <taxon>Nematoda</taxon>
        <taxon>Chromadorea</taxon>
        <taxon>Rhabditida</taxon>
        <taxon>Rhabditina</taxon>
        <taxon>Diplogasteromorpha</taxon>
        <taxon>Diplogasteroidea</taxon>
        <taxon>Neodiplogasteridae</taxon>
        <taxon>Pristionchus</taxon>
    </lineage>
</organism>
<dbReference type="InterPro" id="IPR000210">
    <property type="entry name" value="BTB/POZ_dom"/>
</dbReference>
<dbReference type="PROSITE" id="PS50097">
    <property type="entry name" value="BTB"/>
    <property type="match status" value="1"/>
</dbReference>
<accession>A0AAN5I6X8</accession>
<dbReference type="PANTHER" id="PTHR47022">
    <property type="entry name" value="BTB AND MATH DOMAIN-CONTAINING PROTEIN 36-RELATED"/>
    <property type="match status" value="1"/>
</dbReference>
<evidence type="ECO:0000313" key="3">
    <source>
        <dbReference type="Proteomes" id="UP001328107"/>
    </source>
</evidence>
<sequence length="205" mass="23393">AKKKSRLNELKDSIKTAGDDFHSGFIRFDVEQISTLDEKNRWSHKIEVQEVMWGLSVRKFANSNEVNLLSVGFFTPYNKSSLWSIDVTMEFILVHPDSKKNAIAKDTVKFNRRLNCHGLGVLPWNDVMNEDKGFIKDDKITVEGRFTITSMKGFRTAPLVNFGDSDEPCHDVVLIIEGEKIHVNKGYLSIHSSVFKAMFFGEFAE</sequence>
<dbReference type="EMBL" id="BTRK01000005">
    <property type="protein sequence ID" value="GMR54658.1"/>
    <property type="molecule type" value="Genomic_DNA"/>
</dbReference>
<proteinExistence type="predicted"/>
<dbReference type="InterPro" id="IPR002083">
    <property type="entry name" value="MATH/TRAF_dom"/>
</dbReference>
<dbReference type="CDD" id="cd18186">
    <property type="entry name" value="BTB_POZ_ZBTB_KLHL-like"/>
    <property type="match status" value="1"/>
</dbReference>
<feature type="domain" description="BTB" evidence="1">
    <location>
        <begin position="170"/>
        <end position="205"/>
    </location>
</feature>
<dbReference type="SUPFAM" id="SSF49599">
    <property type="entry name" value="TRAF domain-like"/>
    <property type="match status" value="1"/>
</dbReference>
<dbReference type="PANTHER" id="PTHR47022:SF1">
    <property type="entry name" value="BTB AND MATH DOMAIN-CONTAINING PROTEIN 36-RELATED"/>
    <property type="match status" value="1"/>
</dbReference>
<protein>
    <recommendedName>
        <fullName evidence="1">BTB domain-containing protein</fullName>
    </recommendedName>
</protein>
<reference evidence="3" key="1">
    <citation type="submission" date="2022-10" db="EMBL/GenBank/DDBJ databases">
        <title>Genome assembly of Pristionchus species.</title>
        <authorList>
            <person name="Yoshida K."/>
            <person name="Sommer R.J."/>
        </authorList>
    </citation>
    <scope>NUCLEOTIDE SEQUENCE [LARGE SCALE GENOMIC DNA]</scope>
    <source>
        <strain evidence="3">RS5460</strain>
    </source>
</reference>
<comment type="caution">
    <text evidence="2">The sequence shown here is derived from an EMBL/GenBank/DDBJ whole genome shotgun (WGS) entry which is preliminary data.</text>
</comment>
<dbReference type="Pfam" id="PF00917">
    <property type="entry name" value="MATH"/>
    <property type="match status" value="1"/>
</dbReference>
<dbReference type="Gene3D" id="3.30.710.10">
    <property type="entry name" value="Potassium Channel Kv1.1, Chain A"/>
    <property type="match status" value="1"/>
</dbReference>
<dbReference type="Gene3D" id="2.60.210.10">
    <property type="entry name" value="Apoptosis, Tumor Necrosis Factor Receptor Associated Protein 2, Chain A"/>
    <property type="match status" value="1"/>
</dbReference>
<dbReference type="Proteomes" id="UP001328107">
    <property type="component" value="Unassembled WGS sequence"/>
</dbReference>
<name>A0AAN5I6X8_9BILA</name>
<dbReference type="InterPro" id="IPR008974">
    <property type="entry name" value="TRAF-like"/>
</dbReference>
<dbReference type="SUPFAM" id="SSF54695">
    <property type="entry name" value="POZ domain"/>
    <property type="match status" value="1"/>
</dbReference>
<dbReference type="AlphaFoldDB" id="A0AAN5I6X8"/>
<feature type="non-terminal residue" evidence="2">
    <location>
        <position position="205"/>
    </location>
</feature>